<dbReference type="PROSITE" id="PS50268">
    <property type="entry name" value="CADHERIN_2"/>
    <property type="match status" value="1"/>
</dbReference>
<evidence type="ECO:0000313" key="3">
    <source>
        <dbReference type="EMBL" id="GLI37101.1"/>
    </source>
</evidence>
<dbReference type="Gene3D" id="2.60.40.10">
    <property type="entry name" value="Immunoglobulins"/>
    <property type="match status" value="6"/>
</dbReference>
<evidence type="ECO:0000256" key="1">
    <source>
        <dbReference type="SAM" id="SignalP"/>
    </source>
</evidence>
<proteinExistence type="predicted"/>
<dbReference type="SMART" id="SM00736">
    <property type="entry name" value="CADG"/>
    <property type="match status" value="5"/>
</dbReference>
<dbReference type="InterPro" id="IPR018247">
    <property type="entry name" value="EF_Hand_1_Ca_BS"/>
</dbReference>
<dbReference type="GO" id="GO:0007156">
    <property type="term" value="P:homophilic cell adhesion via plasma membrane adhesion molecules"/>
    <property type="evidence" value="ECO:0007669"/>
    <property type="project" value="InterPro"/>
</dbReference>
<dbReference type="GO" id="GO:0005509">
    <property type="term" value="F:calcium ion binding"/>
    <property type="evidence" value="ECO:0007669"/>
    <property type="project" value="InterPro"/>
</dbReference>
<dbReference type="EMBL" id="BSDS01000001">
    <property type="protein sequence ID" value="GLI37101.1"/>
    <property type="molecule type" value="Genomic_DNA"/>
</dbReference>
<dbReference type="PROSITE" id="PS00018">
    <property type="entry name" value="EF_HAND_1"/>
    <property type="match status" value="1"/>
</dbReference>
<reference evidence="3" key="1">
    <citation type="submission" date="2022-12" db="EMBL/GenBank/DDBJ databases">
        <title>Reference genome sequencing for broad-spectrum identification of bacterial and archaeal isolates by mass spectrometry.</title>
        <authorList>
            <person name="Sekiguchi Y."/>
            <person name="Tourlousse D.M."/>
        </authorList>
    </citation>
    <scope>NUCLEOTIDE SEQUENCE</scope>
    <source>
        <strain evidence="3">H2</strain>
    </source>
</reference>
<dbReference type="InterPro" id="IPR043772">
    <property type="entry name" value="MBG_3"/>
</dbReference>
<protein>
    <recommendedName>
        <fullName evidence="2">Cadherin domain-containing protein</fullName>
    </recommendedName>
</protein>
<feature type="signal peptide" evidence="1">
    <location>
        <begin position="1"/>
        <end position="28"/>
    </location>
</feature>
<organism evidence="3 4">
    <name type="scientific">Geobacter hydrogenophilus</name>
    <dbReference type="NCBI Taxonomy" id="40983"/>
    <lineage>
        <taxon>Bacteria</taxon>
        <taxon>Pseudomonadati</taxon>
        <taxon>Thermodesulfobacteriota</taxon>
        <taxon>Desulfuromonadia</taxon>
        <taxon>Geobacterales</taxon>
        <taxon>Geobacteraceae</taxon>
        <taxon>Geobacter</taxon>
    </lineage>
</organism>
<dbReference type="SUPFAM" id="SSF49313">
    <property type="entry name" value="Cadherin-like"/>
    <property type="match status" value="6"/>
</dbReference>
<dbReference type="InterPro" id="IPR002126">
    <property type="entry name" value="Cadherin-like_dom"/>
</dbReference>
<dbReference type="CDD" id="cd14256">
    <property type="entry name" value="Dockerin_I"/>
    <property type="match status" value="1"/>
</dbReference>
<gene>
    <name evidence="3" type="ORF">GHYDROH2_06020</name>
</gene>
<accession>A0A9W6FY90</accession>
<evidence type="ECO:0000313" key="4">
    <source>
        <dbReference type="Proteomes" id="UP001144352"/>
    </source>
</evidence>
<dbReference type="InterPro" id="IPR006644">
    <property type="entry name" value="Cadg"/>
</dbReference>
<dbReference type="Pfam" id="PF18887">
    <property type="entry name" value="MBG_3"/>
    <property type="match status" value="4"/>
</dbReference>
<dbReference type="InterPro" id="IPR013783">
    <property type="entry name" value="Ig-like_fold"/>
</dbReference>
<evidence type="ECO:0000259" key="2">
    <source>
        <dbReference type="PROSITE" id="PS50268"/>
    </source>
</evidence>
<dbReference type="Proteomes" id="UP001144352">
    <property type="component" value="Unassembled WGS sequence"/>
</dbReference>
<dbReference type="InterPro" id="IPR015919">
    <property type="entry name" value="Cadherin-like_sf"/>
</dbReference>
<keyword evidence="1" id="KW-0732">Signal</keyword>
<name>A0A9W6FY90_9BACT</name>
<feature type="domain" description="Cadherin" evidence="2">
    <location>
        <begin position="2275"/>
        <end position="2369"/>
    </location>
</feature>
<sequence>MDFARKIKWVFVALCLLLVAAFTPSAYAGDWTLTSGNSTVTLDDSSVPDTTVPSGYTSPGVYSWTVDNTQQISQQAFYYRIGTTSPELRVSGAAYDSFTVSAISQTASSVTLLFTENSGNFTASIKYELVGGASGSGRSTLRKTVTITNQKSTPLDFHFFSYSDYDLKSGRNLYENAAIAGGKAYQSNFATASDTIGAGTTLVESASTPPSRYGVDTSQFADLANGSTPYNLDNYTGPYILNGGFDNGDKQFALQWDLTVNPGTPVTFTITDEFYPTKALYLSKTTTPSTCVNYGQTFTNTYTFDNTRNPLTPADNVFISENLARDISLSLATNGGAYNATTGSVDWKLPQMAAGAVQQTVQGTYYVNSLADFTMVSQIVSDETFPTSVSAKLPLCVHPPGITSFPVKNGTEGQAYSYQVTAVVDAGTKLNYSLDVAPAGMTINPTSGLITWTPTSAQTGNNTVTVRVSVDGVPSLYSTQTYTLFISYVNVAPSIISSPVTSAYVGVSYPYAVVASDPNSSQGDKLTFGLPTAPSGMVINSATGVISWTPTAAQVGSQNVVVQVTDNGYLFAQQSFTVTVSATTKQTPVITWNNPAAITYGTALNATQLNATANVAGTFAYTPSSGTVLNAGTQTLSVTFTPTDTATYTTATKSVTLTVNKATPTITWATPSAVYVGSTLSSTQLNATANVAGSFTYTPASGTVLTTAGTQTLSASFAPTDTTNYNGATASVGLPVVAKQVPTITWAAPAAIAYGTALSATQLNASAGTVAGTFTYSPALGTVLNAGSQTLSVTFTPTDAATYTTATKSVTLTVNKATPTITWAAPSAVYVGSTLSSTQLNATASVAGTFTYTPASGTVLNTVGTQTLSASFAPTDTTNYNGATASVGLPVVAKQVPTITWTAPAAITYGTALSATQLNASAGTVAGTFTYSPALGTVLNAGSQTLSVTFTPTDTATYTTATKSVTLTVNKATPTITWATPSAVYVGSTLSSTQLNATANVAGSFTYTPASGTVLTTAGTQTLSASFAPTDTTNYNGATASVGLPVVAKQVPTITWAAPAAIAYGTALSATQLNASAGTVAGTFTYSPALGTVLNAGSQTLSVTFTPTDAATYTTATKSVTLTVNKATPTITWAAPSAVYVGSTLSSTQLNATANVAGSFTYTPASGTVLNTVGIQTLSASFAPTDTTNYNGATASVGLPVVAKQVPTITWTAPGAITYGTALSATQLNASAGTVAGTFTYSPASGTVLNAGTQTLSVTFTPTDTATYTTATKSVTLTVNPASATVALAGLTATYDGSAKAATATTNPAGKTVSITYAGSTTAPTAAGSYAVVATITDANYTGSATGILVIAKATPTITWATPTAVPVGSALSSTQLNATANVAGSFTYTPASGTVLTTAGTQTLSASFAPADTTNYNGATASVGLPVVAKQVPTITWAAPAAIAYGTALGNAQLNAVASVPGTYTYTPASGAVLNAGTQTLSVTFTPTDTTTYATATKTVTLTVNPASATVTLAGLSATYDGSAKAATATTNPAGKTVSITYAGSTTAPTAAGSYAVVATITDANYTGSTTGTLVIAKATPTITWATPTAVPVGSTLGSTQLNATANVAGSFTYTPASGTVLNTVGTQTLSASFAPADTTNYNGATASVGLPVVAKQVPTITWAAPAAIAYGTALGNAQLNAVASVPGTYTYTPASGAVLNAGTQTLSVTFTPTDTTTYATATKTVTLTVNPASATVTLAGLSATYDGSAKAATATTNPAGKTVSITYAGSTTAPTAAGSYAVVATITDANYTGSATGTLVIAKATPTITWATPTAVPVGSTLGSTQLNATANVAGTFTYTPASGTVLNTVGTQTLSASFAPTDTTNYNGATASVGLPVVAKQVPTVTWTAPAAITYGTALSATQLNASAGTVAGTFTYSPALGTVLNAGTQTLSVTFTPTDTTTYATATKTVTLTVNPASATVTLAGLTATYDGSAKAATATTNPAGKTVSITYAGSTTAPTAAGSYAVVATITDANYTGSATGALVIAKATPTITWATPTAVPVGSTLSSTQLNATASTAGSFTYTPASGTVLNTVGTQTLSASFAPTDTVNYSTATASVNLTVNAVTKQTPVITWATPAAVSAGTTLSSTQLNATADVPGSFTYTPAAGAVLNTVGTVTLSATFTPTDTVNYSTATASVNLTVNAITKQTPVITWATPAAVSVGTTLSSTQLNATANVPGTFTYTPAAGTALNTAGTVTLSATFTPTDTVNYDTASASVNLTVNAVITNQPPVITSSPVTAGYKDGYYYYQVTALDPNGAAITYSLPTRPSGMTINATTGLIYWRPGSTGTYSVTVKATDPSGLSASQSFRISVVDSSSNSSPKITSTAVTKAVVDTVYAYDVNATDSNGDTVYFRLSSAPSGMTIDPLSGLISWTPTASQTGSQYVSVQAVDSKGGRISQNFYITVSQSSSTNNQPVISTSPVTSATVGRSYSYDVNATDTDGDTLSYKLTTAPSGMAISSSTGIITWVPSSSQTGSNSVTVEVTDGKGGSDTQSFTVSVAGSTTSNGAPAFTSTPVTTAVARKYYTYNVDAVDPNGDTIKYSFAKRPDGMTINSSTGLINWYASRTGSYNVSVKATDSKGYSAYQNFTITVGTSDLTAAPLSVNSCDVNGDGSVTSDDINAIIAGRGTNNLSLDMDGDGAVTLLDARVCALQMQN</sequence>
<feature type="chain" id="PRO_5040973381" description="Cadherin domain-containing protein" evidence="1">
    <location>
        <begin position="29"/>
        <end position="2701"/>
    </location>
</feature>
<dbReference type="GO" id="GO:0016020">
    <property type="term" value="C:membrane"/>
    <property type="evidence" value="ECO:0007669"/>
    <property type="project" value="InterPro"/>
</dbReference>
<keyword evidence="4" id="KW-1185">Reference proteome</keyword>
<dbReference type="Pfam" id="PF05345">
    <property type="entry name" value="He_PIG"/>
    <property type="match status" value="6"/>
</dbReference>
<comment type="caution">
    <text evidence="3">The sequence shown here is derived from an EMBL/GenBank/DDBJ whole genome shotgun (WGS) entry which is preliminary data.</text>
</comment>